<dbReference type="InterPro" id="IPR019734">
    <property type="entry name" value="TPR_rpt"/>
</dbReference>
<comment type="caution">
    <text evidence="3">The sequence shown here is derived from an EMBL/GenBank/DDBJ whole genome shotgun (WGS) entry which is preliminary data.</text>
</comment>
<name>A0A917Z219_9ACTN</name>
<dbReference type="RefSeq" id="WP_189125832.1">
    <property type="nucleotide sequence ID" value="NZ_BMNH01000012.1"/>
</dbReference>
<dbReference type="PROSITE" id="PS50005">
    <property type="entry name" value="TPR"/>
    <property type="match status" value="1"/>
</dbReference>
<dbReference type="EMBL" id="BMNH01000012">
    <property type="protein sequence ID" value="GGO72917.1"/>
    <property type="molecule type" value="Genomic_DNA"/>
</dbReference>
<feature type="domain" description="Novel STAND NTPase 1" evidence="2">
    <location>
        <begin position="10"/>
        <end position="382"/>
    </location>
</feature>
<dbReference type="Proteomes" id="UP000646523">
    <property type="component" value="Unassembled WGS sequence"/>
</dbReference>
<reference evidence="3" key="1">
    <citation type="journal article" date="2014" name="Int. J. Syst. Evol. Microbiol.">
        <title>Complete genome sequence of Corynebacterium casei LMG S-19264T (=DSM 44701T), isolated from a smear-ripened cheese.</title>
        <authorList>
            <consortium name="US DOE Joint Genome Institute (JGI-PGF)"/>
            <person name="Walter F."/>
            <person name="Albersmeier A."/>
            <person name="Kalinowski J."/>
            <person name="Ruckert C."/>
        </authorList>
    </citation>
    <scope>NUCLEOTIDE SEQUENCE</scope>
    <source>
        <strain evidence="3">CGMCC 4.7368</strain>
    </source>
</reference>
<keyword evidence="4" id="KW-1185">Reference proteome</keyword>
<organism evidence="3 4">
    <name type="scientific">Nonomuraea cavernae</name>
    <dbReference type="NCBI Taxonomy" id="2045107"/>
    <lineage>
        <taxon>Bacteria</taxon>
        <taxon>Bacillati</taxon>
        <taxon>Actinomycetota</taxon>
        <taxon>Actinomycetes</taxon>
        <taxon>Streptosporangiales</taxon>
        <taxon>Streptosporangiaceae</taxon>
        <taxon>Nonomuraea</taxon>
    </lineage>
</organism>
<proteinExistence type="predicted"/>
<dbReference type="Gene3D" id="3.40.50.300">
    <property type="entry name" value="P-loop containing nucleotide triphosphate hydrolases"/>
    <property type="match status" value="1"/>
</dbReference>
<feature type="repeat" description="TPR" evidence="1">
    <location>
        <begin position="469"/>
        <end position="502"/>
    </location>
</feature>
<dbReference type="AlphaFoldDB" id="A0A917Z219"/>
<reference evidence="3" key="2">
    <citation type="submission" date="2020-09" db="EMBL/GenBank/DDBJ databases">
        <authorList>
            <person name="Sun Q."/>
            <person name="Zhou Y."/>
        </authorList>
    </citation>
    <scope>NUCLEOTIDE SEQUENCE</scope>
    <source>
        <strain evidence="3">CGMCC 4.7368</strain>
    </source>
</reference>
<accession>A0A917Z219</accession>
<evidence type="ECO:0000256" key="1">
    <source>
        <dbReference type="PROSITE-ProRule" id="PRU00339"/>
    </source>
</evidence>
<gene>
    <name evidence="3" type="ORF">GCM10012289_42140</name>
</gene>
<dbReference type="SUPFAM" id="SSF48452">
    <property type="entry name" value="TPR-like"/>
    <property type="match status" value="1"/>
</dbReference>
<dbReference type="InterPro" id="IPR027417">
    <property type="entry name" value="P-loop_NTPase"/>
</dbReference>
<evidence type="ECO:0000259" key="2">
    <source>
        <dbReference type="Pfam" id="PF20703"/>
    </source>
</evidence>
<dbReference type="Gene3D" id="1.25.40.10">
    <property type="entry name" value="Tetratricopeptide repeat domain"/>
    <property type="match status" value="1"/>
</dbReference>
<evidence type="ECO:0000313" key="3">
    <source>
        <dbReference type="EMBL" id="GGO72917.1"/>
    </source>
</evidence>
<dbReference type="Pfam" id="PF20703">
    <property type="entry name" value="nSTAND1"/>
    <property type="match status" value="1"/>
</dbReference>
<keyword evidence="1" id="KW-0802">TPR repeat</keyword>
<dbReference type="InterPro" id="IPR049052">
    <property type="entry name" value="nSTAND1"/>
</dbReference>
<evidence type="ECO:0000313" key="4">
    <source>
        <dbReference type="Proteomes" id="UP000646523"/>
    </source>
</evidence>
<dbReference type="SUPFAM" id="SSF52540">
    <property type="entry name" value="P-loop containing nucleoside triphosphate hydrolases"/>
    <property type="match status" value="1"/>
</dbReference>
<protein>
    <recommendedName>
        <fullName evidence="2">Novel STAND NTPase 1 domain-containing protein</fullName>
    </recommendedName>
</protein>
<dbReference type="InterPro" id="IPR011990">
    <property type="entry name" value="TPR-like_helical_dom_sf"/>
</dbReference>
<sequence length="549" mass="61031">MTEPAPHVRPYVGLRPYRRDEDILFFGRDREAREVATLWQAAGLTVLYGASGIGKTSLLHAGVLPRLDPERADVLPVARVAPRLNGPQTAGNPYVMALLSSWAPERDPRGMSGMTISEFLDSRPERTDRYGDPVPILAAIDQAEEMFHGSPVLEGERVVFLDQVARAVREHTGLHVLLSLREEYLFLVLPYERPIGQGSRTRFHLRALSPDSALEAVRGPLRHSGRTITPAAAELLVEDLRTAVIVDESGHTSSFTLDTVEPVQLQVVCSALWESLPPDVREITEDHARLYANVEEFLFEFFKRTVADVADEHARPAAEIRFWLRNTFITEHGTRNAVYEGLEQTQGMPNTVARALENRHLLRAEHRRGIRWYELAHDRLIAPISRSDSSESYLRAARISLAKRNWESARRLADAAIRAADPGETWVRAEAAEIFADVAAANGEIEVARRYYEEAAEIFAERQRFDGVARALTADGLLWLAQGDSARAIERISAALNWAPNDMSAQVALAEALLKSGTPRAAATVITGVLALLPPHLLQQAQKMLRESA</sequence>